<keyword evidence="1" id="KW-0694">RNA-binding</keyword>
<dbReference type="InterPro" id="IPR012337">
    <property type="entry name" value="RNaseH-like_sf"/>
</dbReference>
<dbReference type="STRING" id="685588.A0A067SI26"/>
<dbReference type="GO" id="GO:0015074">
    <property type="term" value="P:DNA integration"/>
    <property type="evidence" value="ECO:0007669"/>
    <property type="project" value="InterPro"/>
</dbReference>
<gene>
    <name evidence="3" type="ORF">GALMADRAFT_32765</name>
</gene>
<dbReference type="InterPro" id="IPR050951">
    <property type="entry name" value="Retrovirus_Pol_polyprotein"/>
</dbReference>
<dbReference type="HOGENOM" id="CLU_000384_29_4_1"/>
<dbReference type="Proteomes" id="UP000027222">
    <property type="component" value="Unassembled WGS sequence"/>
</dbReference>
<dbReference type="SUPFAM" id="SSF53098">
    <property type="entry name" value="Ribonuclease H-like"/>
    <property type="match status" value="1"/>
</dbReference>
<feature type="domain" description="Integrase catalytic" evidence="2">
    <location>
        <begin position="79"/>
        <end position="180"/>
    </location>
</feature>
<accession>A0A067SI26</accession>
<organism evidence="3 4">
    <name type="scientific">Galerina marginata (strain CBS 339.88)</name>
    <dbReference type="NCBI Taxonomy" id="685588"/>
    <lineage>
        <taxon>Eukaryota</taxon>
        <taxon>Fungi</taxon>
        <taxon>Dikarya</taxon>
        <taxon>Basidiomycota</taxon>
        <taxon>Agaricomycotina</taxon>
        <taxon>Agaricomycetes</taxon>
        <taxon>Agaricomycetidae</taxon>
        <taxon>Agaricales</taxon>
        <taxon>Agaricineae</taxon>
        <taxon>Strophariaceae</taxon>
        <taxon>Galerina</taxon>
    </lineage>
</organism>
<sequence length="180" mass="20461">QPRLCVPETFQKQLLELAHENASETAHGGPEKLWNKLSPKFYWNRMKADVIKFCKTCDVCQKTKPSNFNKWGYLILNSIPSRPYASVSMDFIVNLPMSGGFNAIFVVVDRLTKHGNFIPTTTGLNTEDFASLFVRQVVSRFGLPESIITDRDPRWVSDFWRAVAKAIKVSMVLSSSHHPQ</sequence>
<feature type="non-terminal residue" evidence="3">
    <location>
        <position position="180"/>
    </location>
</feature>
<dbReference type="FunFam" id="1.10.340.70:FF:000001">
    <property type="entry name" value="Retrovirus-related Pol polyprotein from transposon gypsy-like Protein"/>
    <property type="match status" value="1"/>
</dbReference>
<dbReference type="InterPro" id="IPR036397">
    <property type="entry name" value="RNaseH_sf"/>
</dbReference>
<dbReference type="InterPro" id="IPR001584">
    <property type="entry name" value="Integrase_cat-core"/>
</dbReference>
<name>A0A067SI26_GALM3</name>
<proteinExistence type="predicted"/>
<evidence type="ECO:0000256" key="1">
    <source>
        <dbReference type="ARBA" id="ARBA00022884"/>
    </source>
</evidence>
<dbReference type="InterPro" id="IPR041588">
    <property type="entry name" value="Integrase_H2C2"/>
</dbReference>
<protein>
    <recommendedName>
        <fullName evidence="2">Integrase catalytic domain-containing protein</fullName>
    </recommendedName>
</protein>
<dbReference type="Pfam" id="PF17921">
    <property type="entry name" value="Integrase_H2C2"/>
    <property type="match status" value="1"/>
</dbReference>
<dbReference type="PANTHER" id="PTHR37984">
    <property type="entry name" value="PROTEIN CBG26694"/>
    <property type="match status" value="1"/>
</dbReference>
<dbReference type="OrthoDB" id="3158924at2759"/>
<feature type="non-terminal residue" evidence="3">
    <location>
        <position position="1"/>
    </location>
</feature>
<dbReference type="EMBL" id="KL142396">
    <property type="protein sequence ID" value="KDR70595.1"/>
    <property type="molecule type" value="Genomic_DNA"/>
</dbReference>
<dbReference type="AlphaFoldDB" id="A0A067SI26"/>
<evidence type="ECO:0000313" key="3">
    <source>
        <dbReference type="EMBL" id="KDR70595.1"/>
    </source>
</evidence>
<evidence type="ECO:0000259" key="2">
    <source>
        <dbReference type="PROSITE" id="PS50994"/>
    </source>
</evidence>
<reference evidence="4" key="1">
    <citation type="journal article" date="2014" name="Proc. Natl. Acad. Sci. U.S.A.">
        <title>Extensive sampling of basidiomycete genomes demonstrates inadequacy of the white-rot/brown-rot paradigm for wood decay fungi.</title>
        <authorList>
            <person name="Riley R."/>
            <person name="Salamov A.A."/>
            <person name="Brown D.W."/>
            <person name="Nagy L.G."/>
            <person name="Floudas D."/>
            <person name="Held B.W."/>
            <person name="Levasseur A."/>
            <person name="Lombard V."/>
            <person name="Morin E."/>
            <person name="Otillar R."/>
            <person name="Lindquist E.A."/>
            <person name="Sun H."/>
            <person name="LaButti K.M."/>
            <person name="Schmutz J."/>
            <person name="Jabbour D."/>
            <person name="Luo H."/>
            <person name="Baker S.E."/>
            <person name="Pisabarro A.G."/>
            <person name="Walton J.D."/>
            <person name="Blanchette R.A."/>
            <person name="Henrissat B."/>
            <person name="Martin F."/>
            <person name="Cullen D."/>
            <person name="Hibbett D.S."/>
            <person name="Grigoriev I.V."/>
        </authorList>
    </citation>
    <scope>NUCLEOTIDE SEQUENCE [LARGE SCALE GENOMIC DNA]</scope>
    <source>
        <strain evidence="4">CBS 339.88</strain>
    </source>
</reference>
<dbReference type="GO" id="GO:0005634">
    <property type="term" value="C:nucleus"/>
    <property type="evidence" value="ECO:0007669"/>
    <property type="project" value="UniProtKB-ARBA"/>
</dbReference>
<dbReference type="PANTHER" id="PTHR37984:SF5">
    <property type="entry name" value="PROTEIN NYNRIN-LIKE"/>
    <property type="match status" value="1"/>
</dbReference>
<keyword evidence="4" id="KW-1185">Reference proteome</keyword>
<dbReference type="GO" id="GO:0003723">
    <property type="term" value="F:RNA binding"/>
    <property type="evidence" value="ECO:0007669"/>
    <property type="project" value="UniProtKB-KW"/>
</dbReference>
<dbReference type="Gene3D" id="1.10.340.70">
    <property type="match status" value="1"/>
</dbReference>
<evidence type="ECO:0000313" key="4">
    <source>
        <dbReference type="Proteomes" id="UP000027222"/>
    </source>
</evidence>
<dbReference type="Gene3D" id="3.30.420.10">
    <property type="entry name" value="Ribonuclease H-like superfamily/Ribonuclease H"/>
    <property type="match status" value="1"/>
</dbReference>
<dbReference type="PROSITE" id="PS50994">
    <property type="entry name" value="INTEGRASE"/>
    <property type="match status" value="1"/>
</dbReference>